<protein>
    <submittedName>
        <fullName evidence="5">Transcriptional regulator</fullName>
    </submittedName>
</protein>
<dbReference type="OrthoDB" id="8201115at2"/>
<dbReference type="PANTHER" id="PTHR46796:SF2">
    <property type="entry name" value="TRANSCRIPTIONAL REGULATORY PROTEIN"/>
    <property type="match status" value="1"/>
</dbReference>
<keyword evidence="6" id="KW-1185">Reference proteome</keyword>
<dbReference type="InterPro" id="IPR018060">
    <property type="entry name" value="HTH_AraC"/>
</dbReference>
<feature type="domain" description="HTH araC/xylS-type" evidence="4">
    <location>
        <begin position="172"/>
        <end position="270"/>
    </location>
</feature>
<dbReference type="InterPro" id="IPR009057">
    <property type="entry name" value="Homeodomain-like_sf"/>
</dbReference>
<dbReference type="SUPFAM" id="SSF46689">
    <property type="entry name" value="Homeodomain-like"/>
    <property type="match status" value="2"/>
</dbReference>
<dbReference type="RefSeq" id="WP_151115474.1">
    <property type="nucleotide sequence ID" value="NZ_CP042582.1"/>
</dbReference>
<keyword evidence="1" id="KW-0805">Transcription regulation</keyword>
<sequence length="275" mass="31090">MSKAVSIIHGPFGRVVLYHIDRTLIAHAHREGHLLFHVSGANSRVRIKDKDHIVGPTTGVAVNPWEVHTYIPEVPAVGQYALVLYIREPWFTGHRPGAYDALNFGRREFRITPEIALLVKHVVGKVLSGSEDETIEAMLYELAEACRYSSHLHLPQPQPLELRLGVNDFRVRKSIRLLSDCLDADIDMSQVASEAGLSRPHFFKLFHSQVGLPPKLFWNTMRIERAFVDLVQSEKKIADIGFDLGFSSQSSFSRFFCLNTGMAPTDYRRVGHLVH</sequence>
<evidence type="ECO:0000256" key="3">
    <source>
        <dbReference type="ARBA" id="ARBA00023163"/>
    </source>
</evidence>
<proteinExistence type="predicted"/>
<dbReference type="KEGG" id="hadh:FRZ61_10710"/>
<evidence type="ECO:0000313" key="6">
    <source>
        <dbReference type="Proteomes" id="UP000325797"/>
    </source>
</evidence>
<organism evidence="5 6">
    <name type="scientific">Hypericibacter adhaerens</name>
    <dbReference type="NCBI Taxonomy" id="2602016"/>
    <lineage>
        <taxon>Bacteria</taxon>
        <taxon>Pseudomonadati</taxon>
        <taxon>Pseudomonadota</taxon>
        <taxon>Alphaproteobacteria</taxon>
        <taxon>Rhodospirillales</taxon>
        <taxon>Dongiaceae</taxon>
        <taxon>Hypericibacter</taxon>
    </lineage>
</organism>
<dbReference type="InterPro" id="IPR050204">
    <property type="entry name" value="AraC_XylS_family_regulators"/>
</dbReference>
<dbReference type="Pfam" id="PF12833">
    <property type="entry name" value="HTH_18"/>
    <property type="match status" value="1"/>
</dbReference>
<accession>A0A5J6MY19</accession>
<dbReference type="GO" id="GO:0043565">
    <property type="term" value="F:sequence-specific DNA binding"/>
    <property type="evidence" value="ECO:0007669"/>
    <property type="project" value="InterPro"/>
</dbReference>
<evidence type="ECO:0000256" key="1">
    <source>
        <dbReference type="ARBA" id="ARBA00023015"/>
    </source>
</evidence>
<evidence type="ECO:0000256" key="2">
    <source>
        <dbReference type="ARBA" id="ARBA00023125"/>
    </source>
</evidence>
<keyword evidence="2" id="KW-0238">DNA-binding</keyword>
<evidence type="ECO:0000313" key="5">
    <source>
        <dbReference type="EMBL" id="QEX21150.1"/>
    </source>
</evidence>
<dbReference type="Gene3D" id="1.10.10.60">
    <property type="entry name" value="Homeodomain-like"/>
    <property type="match status" value="2"/>
</dbReference>
<name>A0A5J6MY19_9PROT</name>
<dbReference type="PROSITE" id="PS01124">
    <property type="entry name" value="HTH_ARAC_FAMILY_2"/>
    <property type="match status" value="1"/>
</dbReference>
<dbReference type="EMBL" id="CP042582">
    <property type="protein sequence ID" value="QEX21150.1"/>
    <property type="molecule type" value="Genomic_DNA"/>
</dbReference>
<dbReference type="GO" id="GO:0003700">
    <property type="term" value="F:DNA-binding transcription factor activity"/>
    <property type="evidence" value="ECO:0007669"/>
    <property type="project" value="InterPro"/>
</dbReference>
<dbReference type="PANTHER" id="PTHR46796">
    <property type="entry name" value="HTH-TYPE TRANSCRIPTIONAL ACTIVATOR RHAS-RELATED"/>
    <property type="match status" value="1"/>
</dbReference>
<dbReference type="AlphaFoldDB" id="A0A5J6MY19"/>
<keyword evidence="3" id="KW-0804">Transcription</keyword>
<dbReference type="Proteomes" id="UP000325797">
    <property type="component" value="Chromosome"/>
</dbReference>
<gene>
    <name evidence="5" type="ORF">FRZ61_10710</name>
</gene>
<reference evidence="5 6" key="1">
    <citation type="submission" date="2019-08" db="EMBL/GenBank/DDBJ databases">
        <title>Hyperibacter terrae gen. nov., sp. nov. and Hyperibacter viscosus sp. nov., two new members in the family Rhodospirillaceae isolated from the rhizosphere of Hypericum perforatum.</title>
        <authorList>
            <person name="Noviana Z."/>
        </authorList>
    </citation>
    <scope>NUCLEOTIDE SEQUENCE [LARGE SCALE GENOMIC DNA]</scope>
    <source>
        <strain evidence="5 6">R5959</strain>
    </source>
</reference>
<evidence type="ECO:0000259" key="4">
    <source>
        <dbReference type="PROSITE" id="PS01124"/>
    </source>
</evidence>
<dbReference type="SMART" id="SM00342">
    <property type="entry name" value="HTH_ARAC"/>
    <property type="match status" value="1"/>
</dbReference>